<dbReference type="EMBL" id="JXCE01000174">
    <property type="protein sequence ID" value="KPA39734.1"/>
    <property type="molecule type" value="Genomic_DNA"/>
</dbReference>
<name>A0A0N0DDI3_FUSLA</name>
<reference evidence="3 4" key="1">
    <citation type="submission" date="2015-04" db="EMBL/GenBank/DDBJ databases">
        <title>The draft genome sequence of Fusarium langsethiae, a T-2/HT-2 mycotoxin producer.</title>
        <authorList>
            <person name="Lysoe E."/>
            <person name="Divon H.H."/>
            <person name="Terzi V."/>
            <person name="Orru L."/>
            <person name="Lamontanara A."/>
            <person name="Kolseth A.-K."/>
            <person name="Frandsen R.J."/>
            <person name="Nielsen K."/>
            <person name="Thrane U."/>
        </authorList>
    </citation>
    <scope>NUCLEOTIDE SEQUENCE [LARGE SCALE GENOMIC DNA]</scope>
    <source>
        <strain evidence="3 4">Fl201059</strain>
    </source>
</reference>
<organism evidence="3 4">
    <name type="scientific">Fusarium langsethiae</name>
    <dbReference type="NCBI Taxonomy" id="179993"/>
    <lineage>
        <taxon>Eukaryota</taxon>
        <taxon>Fungi</taxon>
        <taxon>Dikarya</taxon>
        <taxon>Ascomycota</taxon>
        <taxon>Pezizomycotina</taxon>
        <taxon>Sordariomycetes</taxon>
        <taxon>Hypocreomycetidae</taxon>
        <taxon>Hypocreales</taxon>
        <taxon>Nectriaceae</taxon>
        <taxon>Fusarium</taxon>
    </lineage>
</organism>
<accession>A0A0N0DDI3</accession>
<feature type="compositionally biased region" description="Pro residues" evidence="1">
    <location>
        <begin position="145"/>
        <end position="166"/>
    </location>
</feature>
<sequence>MIIKNNKFAFVALALTSFTPIVVSQNTPSENIVLADCGIGLGADGGSTSREVAMRMEIPWSGQYPWTQDGGLQFTMPNGDEFAVLIAAGLEDPNAAGAAHHSYDPRFDLICYSYHYDKVFQLEDGTWCSSAYVCNHRKGPFNDVPEPPKPEPLTPEPPTSEPPKPIPQKLEIYGSVNKDTVEIYDIPASHIMNTARDAFLEDAYKCDTTKRKINGKCTISWECDGDPKTKALEEMATVFDELATRDEFSTMREVSWDICRYPETRPGREGQCRGYETKVDRYYKMPGTIELTMRNVARPETGENSSVHGKLKYTIECEESTMDCFFCNTAGIIIIEWRTLLDVPLLQQNQVDIRFD</sequence>
<dbReference type="Proteomes" id="UP000037904">
    <property type="component" value="Unassembled WGS sequence"/>
</dbReference>
<comment type="caution">
    <text evidence="3">The sequence shown here is derived from an EMBL/GenBank/DDBJ whole genome shotgun (WGS) entry which is preliminary data.</text>
</comment>
<evidence type="ECO:0000256" key="2">
    <source>
        <dbReference type="SAM" id="SignalP"/>
    </source>
</evidence>
<gene>
    <name evidence="3" type="ORF">FLAG1_07388</name>
</gene>
<evidence type="ECO:0000256" key="1">
    <source>
        <dbReference type="SAM" id="MobiDB-lite"/>
    </source>
</evidence>
<keyword evidence="2" id="KW-0732">Signal</keyword>
<proteinExistence type="predicted"/>
<dbReference type="AlphaFoldDB" id="A0A0N0DDI3"/>
<feature type="region of interest" description="Disordered" evidence="1">
    <location>
        <begin position="139"/>
        <end position="167"/>
    </location>
</feature>
<feature type="chain" id="PRO_5005846773" evidence="2">
    <location>
        <begin position="25"/>
        <end position="356"/>
    </location>
</feature>
<protein>
    <submittedName>
        <fullName evidence="3">Uncharacterized protein</fullName>
    </submittedName>
</protein>
<feature type="signal peptide" evidence="2">
    <location>
        <begin position="1"/>
        <end position="24"/>
    </location>
</feature>
<keyword evidence="4" id="KW-1185">Reference proteome</keyword>
<evidence type="ECO:0000313" key="4">
    <source>
        <dbReference type="Proteomes" id="UP000037904"/>
    </source>
</evidence>
<evidence type="ECO:0000313" key="3">
    <source>
        <dbReference type="EMBL" id="KPA39734.1"/>
    </source>
</evidence>